<evidence type="ECO:0000259" key="8">
    <source>
        <dbReference type="SMART" id="SM00534"/>
    </source>
</evidence>
<evidence type="ECO:0000313" key="9">
    <source>
        <dbReference type="EMBL" id="KAI9259590.1"/>
    </source>
</evidence>
<feature type="domain" description="DNA mismatch repair proteins mutS family" evidence="8">
    <location>
        <begin position="666"/>
        <end position="862"/>
    </location>
</feature>
<keyword evidence="2" id="KW-0547">Nucleotide-binding</keyword>
<feature type="region of interest" description="Disordered" evidence="6">
    <location>
        <begin position="181"/>
        <end position="207"/>
    </location>
</feature>
<dbReference type="GO" id="GO:0140664">
    <property type="term" value="F:ATP-dependent DNA damage sensor activity"/>
    <property type="evidence" value="ECO:0007669"/>
    <property type="project" value="InterPro"/>
</dbReference>
<evidence type="ECO:0000256" key="1">
    <source>
        <dbReference type="ARBA" id="ARBA00006271"/>
    </source>
</evidence>
<dbReference type="PANTHER" id="PTHR11361">
    <property type="entry name" value="DNA MISMATCH REPAIR PROTEIN MUTS FAMILY MEMBER"/>
    <property type="match status" value="1"/>
</dbReference>
<keyword evidence="3" id="KW-0067">ATP-binding</keyword>
<sequence length="931" mass="104058">MNYTKHKPGHKGLAHKRNSNAQDMHSSKSMQQFVPPLSLPHPNKRHRTIGSTVIPYTTAPFTLPKTSTTTGESSSITGISHSITPNIQQNQQSRDESLITTTTAVIMALNWSKGRVGCAYYAHEFHELFMMDDIAVDTSTLAVSLCTCDIQIQQISMKSFAYLHGRYRLVSWLVQQREGRQQKSYSPSEQQHRPQEPMVLSSPLTNEDTAEGDELMATAIFCEDPYDGQRRQAHLQLSCFVDLDSQISVGCVGALLDYLEQLEDTSNCPIGINSDNETSFRPLQLINFSRALGIFEKDLHPNAHQKRGKESLSLFGLLNHTVTPIGYHLLKSWVLRPSLDLEIIQTRQKAVGYFSASPVSDLAKELRGQLKHVKNVARIISMIQEHRASSSEWHQLMEFTYYTIRVHSAFASGRQEIDVAIIQKILNTINPQILQNVGTSINDMLDFNQSKAEGRPVVKDNYNEELDRMRETYAELDATLLAVSQEISRCMPRSIVPLCNVVYFPQLGYLITLPKHQENVIAPQWGFELQFTTAENLYFKDDKTRELDEVIGDIHAMIIDKEIELVQNLAENLSVYFKDLLSMADVCAELDCLLSLSKAALLRKYVKPEMTLDNQLLIIQGRHPLQELCVDVFIPNDTHLVGGNVAASSRNTARSSEEDTSKNTANSVALLTGANFSGKSVYLRQIGLITYMAHIGSFVPATQAIIGITDKIFTCIQMLQSAFALDIQQLSQAVHYATDRSLVLIDEFGNGTESSDGAALLCSTLGYFLYKKNLCPKIMAITHFHELISRRIIDPDANPITFLTMEILNTQVTGENSETMDEVVFLYKVAHGSQVHSSYGAWCASIAGVPTPIVRRGVLIALELSNIIYSGQTFTPVYSEEEEKAFQGIEDVARKLLALNHDDDTNGETNEQPETSTVQGLVDELVQLLLE</sequence>
<dbReference type="Proteomes" id="UP001209540">
    <property type="component" value="Unassembled WGS sequence"/>
</dbReference>
<dbReference type="PANTHER" id="PTHR11361:SF20">
    <property type="entry name" value="MUTS PROTEIN HOMOLOG 5"/>
    <property type="match status" value="1"/>
</dbReference>
<dbReference type="SMART" id="SM00533">
    <property type="entry name" value="MUTSd"/>
    <property type="match status" value="1"/>
</dbReference>
<dbReference type="GO" id="GO:0006298">
    <property type="term" value="P:mismatch repair"/>
    <property type="evidence" value="ECO:0007669"/>
    <property type="project" value="InterPro"/>
</dbReference>
<evidence type="ECO:0000256" key="4">
    <source>
        <dbReference type="ARBA" id="ARBA00023125"/>
    </source>
</evidence>
<feature type="domain" description="DNA mismatch repair protein MutS core" evidence="7">
    <location>
        <begin position="309"/>
        <end position="629"/>
    </location>
</feature>
<dbReference type="InterPro" id="IPR045076">
    <property type="entry name" value="MutS"/>
</dbReference>
<organism evidence="9 10">
    <name type="scientific">Phascolomyces articulosus</name>
    <dbReference type="NCBI Taxonomy" id="60185"/>
    <lineage>
        <taxon>Eukaryota</taxon>
        <taxon>Fungi</taxon>
        <taxon>Fungi incertae sedis</taxon>
        <taxon>Mucoromycota</taxon>
        <taxon>Mucoromycotina</taxon>
        <taxon>Mucoromycetes</taxon>
        <taxon>Mucorales</taxon>
        <taxon>Lichtheimiaceae</taxon>
        <taxon>Phascolomyces</taxon>
    </lineage>
</organism>
<dbReference type="SUPFAM" id="SSF48334">
    <property type="entry name" value="DNA repair protein MutS, domain III"/>
    <property type="match status" value="1"/>
</dbReference>
<dbReference type="AlphaFoldDB" id="A0AAD5PEJ3"/>
<gene>
    <name evidence="9" type="ORF">BDA99DRAFT_605914</name>
</gene>
<dbReference type="SUPFAM" id="SSF52540">
    <property type="entry name" value="P-loop containing nucleoside triphosphate hydrolases"/>
    <property type="match status" value="1"/>
</dbReference>
<protein>
    <submittedName>
        <fullName evidence="9">DNA mismatch repair protein MutS</fullName>
    </submittedName>
</protein>
<evidence type="ECO:0000256" key="3">
    <source>
        <dbReference type="ARBA" id="ARBA00022840"/>
    </source>
</evidence>
<feature type="region of interest" description="Disordered" evidence="6">
    <location>
        <begin position="1"/>
        <end position="29"/>
    </location>
</feature>
<accession>A0AAD5PEJ3</accession>
<dbReference type="InterPro" id="IPR036187">
    <property type="entry name" value="DNA_mismatch_repair_MutS_sf"/>
</dbReference>
<keyword evidence="10" id="KW-1185">Reference proteome</keyword>
<feature type="compositionally biased region" description="Polar residues" evidence="6">
    <location>
        <begin position="19"/>
        <end position="29"/>
    </location>
</feature>
<evidence type="ECO:0000256" key="5">
    <source>
        <dbReference type="SAM" id="Coils"/>
    </source>
</evidence>
<reference evidence="9" key="2">
    <citation type="submission" date="2023-02" db="EMBL/GenBank/DDBJ databases">
        <authorList>
            <consortium name="DOE Joint Genome Institute"/>
            <person name="Mondo S.J."/>
            <person name="Chang Y."/>
            <person name="Wang Y."/>
            <person name="Ahrendt S."/>
            <person name="Andreopoulos W."/>
            <person name="Barry K."/>
            <person name="Beard J."/>
            <person name="Benny G.L."/>
            <person name="Blankenship S."/>
            <person name="Bonito G."/>
            <person name="Cuomo C."/>
            <person name="Desiro A."/>
            <person name="Gervers K.A."/>
            <person name="Hundley H."/>
            <person name="Kuo A."/>
            <person name="LaButti K."/>
            <person name="Lang B.F."/>
            <person name="Lipzen A."/>
            <person name="O'Donnell K."/>
            <person name="Pangilinan J."/>
            <person name="Reynolds N."/>
            <person name="Sandor L."/>
            <person name="Smith M.W."/>
            <person name="Tsang A."/>
            <person name="Grigoriev I.V."/>
            <person name="Stajich J.E."/>
            <person name="Spatafora J.W."/>
        </authorList>
    </citation>
    <scope>NUCLEOTIDE SEQUENCE</scope>
    <source>
        <strain evidence="9">RSA 2281</strain>
    </source>
</reference>
<evidence type="ECO:0000313" key="10">
    <source>
        <dbReference type="Proteomes" id="UP001209540"/>
    </source>
</evidence>
<reference evidence="9" key="1">
    <citation type="journal article" date="2022" name="IScience">
        <title>Evolution of zygomycete secretomes and the origins of terrestrial fungal ecologies.</title>
        <authorList>
            <person name="Chang Y."/>
            <person name="Wang Y."/>
            <person name="Mondo S."/>
            <person name="Ahrendt S."/>
            <person name="Andreopoulos W."/>
            <person name="Barry K."/>
            <person name="Beard J."/>
            <person name="Benny G.L."/>
            <person name="Blankenship S."/>
            <person name="Bonito G."/>
            <person name="Cuomo C."/>
            <person name="Desiro A."/>
            <person name="Gervers K.A."/>
            <person name="Hundley H."/>
            <person name="Kuo A."/>
            <person name="LaButti K."/>
            <person name="Lang B.F."/>
            <person name="Lipzen A."/>
            <person name="O'Donnell K."/>
            <person name="Pangilinan J."/>
            <person name="Reynolds N."/>
            <person name="Sandor L."/>
            <person name="Smith M.E."/>
            <person name="Tsang A."/>
            <person name="Grigoriev I.V."/>
            <person name="Stajich J.E."/>
            <person name="Spatafora J.W."/>
        </authorList>
    </citation>
    <scope>NUCLEOTIDE SEQUENCE</scope>
    <source>
        <strain evidence="9">RSA 2281</strain>
    </source>
</reference>
<comment type="similarity">
    <text evidence="1">Belongs to the DNA mismatch repair MutS family.</text>
</comment>
<dbReference type="Gene3D" id="3.40.50.300">
    <property type="entry name" value="P-loop containing nucleotide triphosphate hydrolases"/>
    <property type="match status" value="1"/>
</dbReference>
<keyword evidence="4" id="KW-0238">DNA-binding</keyword>
<feature type="coiled-coil region" evidence="5">
    <location>
        <begin position="459"/>
        <end position="486"/>
    </location>
</feature>
<dbReference type="InterPro" id="IPR007696">
    <property type="entry name" value="DNA_mismatch_repair_MutS_core"/>
</dbReference>
<feature type="compositionally biased region" description="Basic residues" evidence="6">
    <location>
        <begin position="1"/>
        <end position="18"/>
    </location>
</feature>
<dbReference type="Gene3D" id="1.10.1420.10">
    <property type="match status" value="2"/>
</dbReference>
<dbReference type="SMART" id="SM00534">
    <property type="entry name" value="MUTSac"/>
    <property type="match status" value="1"/>
</dbReference>
<dbReference type="InterPro" id="IPR000432">
    <property type="entry name" value="DNA_mismatch_repair_MutS_C"/>
</dbReference>
<dbReference type="GO" id="GO:0005524">
    <property type="term" value="F:ATP binding"/>
    <property type="evidence" value="ECO:0007669"/>
    <property type="project" value="UniProtKB-KW"/>
</dbReference>
<keyword evidence="5" id="KW-0175">Coiled coil</keyword>
<comment type="caution">
    <text evidence="9">The sequence shown here is derived from an EMBL/GenBank/DDBJ whole genome shotgun (WGS) entry which is preliminary data.</text>
</comment>
<evidence type="ECO:0000259" key="7">
    <source>
        <dbReference type="SMART" id="SM00533"/>
    </source>
</evidence>
<dbReference type="InterPro" id="IPR027417">
    <property type="entry name" value="P-loop_NTPase"/>
</dbReference>
<dbReference type="EMBL" id="JAIXMP010000017">
    <property type="protein sequence ID" value="KAI9259590.1"/>
    <property type="molecule type" value="Genomic_DNA"/>
</dbReference>
<evidence type="ECO:0000256" key="2">
    <source>
        <dbReference type="ARBA" id="ARBA00022741"/>
    </source>
</evidence>
<proteinExistence type="inferred from homology"/>
<dbReference type="Pfam" id="PF05192">
    <property type="entry name" value="MutS_III"/>
    <property type="match status" value="1"/>
</dbReference>
<name>A0AAD5PEJ3_9FUNG</name>
<dbReference type="Pfam" id="PF00488">
    <property type="entry name" value="MutS_V"/>
    <property type="match status" value="1"/>
</dbReference>
<dbReference type="GO" id="GO:0030983">
    <property type="term" value="F:mismatched DNA binding"/>
    <property type="evidence" value="ECO:0007669"/>
    <property type="project" value="InterPro"/>
</dbReference>
<evidence type="ECO:0000256" key="6">
    <source>
        <dbReference type="SAM" id="MobiDB-lite"/>
    </source>
</evidence>
<dbReference type="GO" id="GO:0051026">
    <property type="term" value="P:chiasma assembly"/>
    <property type="evidence" value="ECO:0007669"/>
    <property type="project" value="TreeGrafter"/>
</dbReference>
<dbReference type="GO" id="GO:0005634">
    <property type="term" value="C:nucleus"/>
    <property type="evidence" value="ECO:0007669"/>
    <property type="project" value="TreeGrafter"/>
</dbReference>